<dbReference type="GO" id="GO:0005634">
    <property type="term" value="C:nucleus"/>
    <property type="evidence" value="ECO:0007669"/>
    <property type="project" value="InterPro"/>
</dbReference>
<name>A0A9P0KHY1_ACAOB</name>
<comment type="similarity">
    <text evidence="1">Belongs to the CDI family.</text>
</comment>
<keyword evidence="2" id="KW-0649">Protein kinase inhibitor</keyword>
<dbReference type="GO" id="GO:0004861">
    <property type="term" value="F:cyclin-dependent protein serine/threonine kinase inhibitor activity"/>
    <property type="evidence" value="ECO:0007669"/>
    <property type="project" value="InterPro"/>
</dbReference>
<feature type="region of interest" description="Disordered" evidence="3">
    <location>
        <begin position="1"/>
        <end position="23"/>
    </location>
</feature>
<gene>
    <name evidence="5" type="ORF">ACAOBT_LOCUS10552</name>
</gene>
<feature type="region of interest" description="Disordered" evidence="3">
    <location>
        <begin position="80"/>
        <end position="104"/>
    </location>
</feature>
<evidence type="ECO:0000256" key="1">
    <source>
        <dbReference type="ARBA" id="ARBA00006726"/>
    </source>
</evidence>
<dbReference type="GO" id="GO:0051726">
    <property type="term" value="P:regulation of cell cycle"/>
    <property type="evidence" value="ECO:0007669"/>
    <property type="project" value="InterPro"/>
</dbReference>
<evidence type="ECO:0000256" key="2">
    <source>
        <dbReference type="ARBA" id="ARBA00023013"/>
    </source>
</evidence>
<dbReference type="AlphaFoldDB" id="A0A9P0KHY1"/>
<comment type="caution">
    <text evidence="5">The sequence shown here is derived from an EMBL/GenBank/DDBJ whole genome shotgun (WGS) entry which is preliminary data.</text>
</comment>
<feature type="domain" description="Cyclin-dependent kinase inhibitor" evidence="4">
    <location>
        <begin position="47"/>
        <end position="80"/>
    </location>
</feature>
<keyword evidence="6" id="KW-1185">Reference proteome</keyword>
<organism evidence="5 6">
    <name type="scientific">Acanthoscelides obtectus</name>
    <name type="common">Bean weevil</name>
    <name type="synonym">Bruchus obtectus</name>
    <dbReference type="NCBI Taxonomy" id="200917"/>
    <lineage>
        <taxon>Eukaryota</taxon>
        <taxon>Metazoa</taxon>
        <taxon>Ecdysozoa</taxon>
        <taxon>Arthropoda</taxon>
        <taxon>Hexapoda</taxon>
        <taxon>Insecta</taxon>
        <taxon>Pterygota</taxon>
        <taxon>Neoptera</taxon>
        <taxon>Endopterygota</taxon>
        <taxon>Coleoptera</taxon>
        <taxon>Polyphaga</taxon>
        <taxon>Cucujiformia</taxon>
        <taxon>Chrysomeloidea</taxon>
        <taxon>Chrysomelidae</taxon>
        <taxon>Bruchinae</taxon>
        <taxon>Bruchini</taxon>
        <taxon>Acanthoscelides</taxon>
    </lineage>
</organism>
<evidence type="ECO:0000256" key="3">
    <source>
        <dbReference type="SAM" id="MobiDB-lite"/>
    </source>
</evidence>
<sequence length="104" mass="12239">MDSRKQNGHPGVRRRLNFDDGAPEWENRLQTRISPAKSVELTLEMNEERLKAERKRAAEKWNFDFENEVPLDGDWEWEKVETPSTEARNGVRNETDSNRKARNA</sequence>
<dbReference type="Gene3D" id="4.10.365.10">
    <property type="entry name" value="p27"/>
    <property type="match status" value="1"/>
</dbReference>
<evidence type="ECO:0000313" key="6">
    <source>
        <dbReference type="Proteomes" id="UP001152888"/>
    </source>
</evidence>
<evidence type="ECO:0000259" key="4">
    <source>
        <dbReference type="Pfam" id="PF02234"/>
    </source>
</evidence>
<accession>A0A9P0KHY1</accession>
<dbReference type="Pfam" id="PF02234">
    <property type="entry name" value="CDI"/>
    <property type="match status" value="1"/>
</dbReference>
<dbReference type="Proteomes" id="UP001152888">
    <property type="component" value="Unassembled WGS sequence"/>
</dbReference>
<protein>
    <recommendedName>
        <fullName evidence="4">Cyclin-dependent kinase inhibitor domain-containing protein</fullName>
    </recommendedName>
</protein>
<proteinExistence type="inferred from homology"/>
<dbReference type="InterPro" id="IPR044898">
    <property type="entry name" value="CDI_dom_sf"/>
</dbReference>
<reference evidence="5" key="1">
    <citation type="submission" date="2022-03" db="EMBL/GenBank/DDBJ databases">
        <authorList>
            <person name="Sayadi A."/>
        </authorList>
    </citation>
    <scope>NUCLEOTIDE SEQUENCE</scope>
</reference>
<evidence type="ECO:0000313" key="5">
    <source>
        <dbReference type="EMBL" id="CAH1973427.1"/>
    </source>
</evidence>
<dbReference type="OrthoDB" id="9940972at2759"/>
<dbReference type="EMBL" id="CAKOFQ010006809">
    <property type="protein sequence ID" value="CAH1973427.1"/>
    <property type="molecule type" value="Genomic_DNA"/>
</dbReference>
<dbReference type="InterPro" id="IPR003175">
    <property type="entry name" value="CDI_dom"/>
</dbReference>
<feature type="compositionally biased region" description="Basic and acidic residues" evidence="3">
    <location>
        <begin position="89"/>
        <end position="104"/>
    </location>
</feature>